<dbReference type="RefSeq" id="WP_334580199.1">
    <property type="nucleotide sequence ID" value="NZ_JBEZVE010000009.1"/>
</dbReference>
<sequence length="315" mass="33884">MPADASLIPPALDRLREHSDVGPGEVPGLLEWLARVPDPRGVRHALAVVLTLTACAVLTGATSLLAVGEWIADAPPHVLERLGLRPDPVPPRRLVPSEATVRRLLARIDGDALDRAVGGWLADRRPESTGLRGLSVDGKSLRGAAKAQGRRIHLLAAVEHTTGLVLAQLDEVTVGRVQAYYRREHGDNPVLLQSESDVDALIDALLLSRPSENLAALHSLERPLMSAGVADHELMVGADGDLQVGVLSFMDDGNFVSLDSSKGRGEISYSIMGKATEFPKCSEIPIALVRQAVKEFLSSGGQRPTCVQWQEPEFW</sequence>
<accession>A0ABV2ZJJ7</accession>
<dbReference type="InterPro" id="IPR025680">
    <property type="entry name" value="DddI"/>
</dbReference>
<feature type="domain" description="H repeat-associated protein N-terminal" evidence="1">
    <location>
        <begin position="31"/>
        <end position="121"/>
    </location>
</feature>
<proteinExistence type="predicted"/>
<protein>
    <submittedName>
        <fullName evidence="2">Imm1 family immunity protein</fullName>
    </submittedName>
</protein>
<dbReference type="InterPro" id="IPR032806">
    <property type="entry name" value="YbfD_N"/>
</dbReference>
<evidence type="ECO:0000313" key="2">
    <source>
        <dbReference type="EMBL" id="MEU3782727.1"/>
    </source>
</evidence>
<gene>
    <name evidence="2" type="ORF">AB0E89_19510</name>
</gene>
<name>A0ABV2ZJJ7_9ACTN</name>
<dbReference type="Pfam" id="PF13808">
    <property type="entry name" value="DDE_Tnp_1_assoc"/>
    <property type="match status" value="1"/>
</dbReference>
<dbReference type="Proteomes" id="UP001550739">
    <property type="component" value="Unassembled WGS sequence"/>
</dbReference>
<evidence type="ECO:0000313" key="3">
    <source>
        <dbReference type="Proteomes" id="UP001550739"/>
    </source>
</evidence>
<dbReference type="EMBL" id="JBEZVE010000009">
    <property type="protein sequence ID" value="MEU3782727.1"/>
    <property type="molecule type" value="Genomic_DNA"/>
</dbReference>
<comment type="caution">
    <text evidence="2">The sequence shown here is derived from an EMBL/GenBank/DDBJ whole genome shotgun (WGS) entry which is preliminary data.</text>
</comment>
<reference evidence="2 3" key="1">
    <citation type="submission" date="2024-06" db="EMBL/GenBank/DDBJ databases">
        <title>The Natural Products Discovery Center: Release of the First 8490 Sequenced Strains for Exploring Actinobacteria Biosynthetic Diversity.</title>
        <authorList>
            <person name="Kalkreuter E."/>
            <person name="Kautsar S.A."/>
            <person name="Yang D."/>
            <person name="Bader C.D."/>
            <person name="Teijaro C.N."/>
            <person name="Fluegel L."/>
            <person name="Davis C.M."/>
            <person name="Simpson J.R."/>
            <person name="Lauterbach L."/>
            <person name="Steele A.D."/>
            <person name="Gui C."/>
            <person name="Meng S."/>
            <person name="Li G."/>
            <person name="Viehrig K."/>
            <person name="Ye F."/>
            <person name="Su P."/>
            <person name="Kiefer A.F."/>
            <person name="Nichols A."/>
            <person name="Cepeda A.J."/>
            <person name="Yan W."/>
            <person name="Fan B."/>
            <person name="Jiang Y."/>
            <person name="Adhikari A."/>
            <person name="Zheng C.-J."/>
            <person name="Schuster L."/>
            <person name="Cowan T.M."/>
            <person name="Smanski M.J."/>
            <person name="Chevrette M.G."/>
            <person name="De Carvalho L.P.S."/>
            <person name="Shen B."/>
        </authorList>
    </citation>
    <scope>NUCLEOTIDE SEQUENCE [LARGE SCALE GENOMIC DNA]</scope>
    <source>
        <strain evidence="2 3">NPDC033843</strain>
    </source>
</reference>
<evidence type="ECO:0000259" key="1">
    <source>
        <dbReference type="Pfam" id="PF13808"/>
    </source>
</evidence>
<keyword evidence="3" id="KW-1185">Reference proteome</keyword>
<organism evidence="2 3">
    <name type="scientific">Streptomyces sp. 900129855</name>
    <dbReference type="NCBI Taxonomy" id="3155129"/>
    <lineage>
        <taxon>Bacteria</taxon>
        <taxon>Bacillati</taxon>
        <taxon>Actinomycetota</taxon>
        <taxon>Actinomycetes</taxon>
        <taxon>Kitasatosporales</taxon>
        <taxon>Streptomycetaceae</taxon>
        <taxon>Streptomyces</taxon>
    </lineage>
</organism>
<dbReference type="Pfam" id="PF14430">
    <property type="entry name" value="Imm1"/>
    <property type="match status" value="1"/>
</dbReference>